<gene>
    <name evidence="1" type="ORF">JAZ07_23990</name>
</gene>
<feature type="non-terminal residue" evidence="1">
    <location>
        <position position="109"/>
    </location>
</feature>
<protein>
    <submittedName>
        <fullName evidence="1">Uncharacterized protein</fullName>
    </submittedName>
</protein>
<sequence>MARFTAGLALCLDLRFGLLASAFFVLLGLVGFCGGFFEALAAFAALFFEGCLDGRLADFSASLARFSSLPWATAEESPPDFVSACVTALESDLFPDPATALFALAEITP</sequence>
<accession>A0A9E4T825</accession>
<dbReference type="Proteomes" id="UP000886667">
    <property type="component" value="Unassembled WGS sequence"/>
</dbReference>
<proteinExistence type="predicted"/>
<evidence type="ECO:0000313" key="1">
    <source>
        <dbReference type="EMBL" id="MCG7949410.1"/>
    </source>
</evidence>
<evidence type="ECO:0000313" key="2">
    <source>
        <dbReference type="Proteomes" id="UP000886667"/>
    </source>
</evidence>
<organism evidence="1 2">
    <name type="scientific">Candidatus Thiodiazotropha taylori</name>
    <dbReference type="NCBI Taxonomy" id="2792791"/>
    <lineage>
        <taxon>Bacteria</taxon>
        <taxon>Pseudomonadati</taxon>
        <taxon>Pseudomonadota</taxon>
        <taxon>Gammaproteobacteria</taxon>
        <taxon>Chromatiales</taxon>
        <taxon>Sedimenticolaceae</taxon>
        <taxon>Candidatus Thiodiazotropha</taxon>
    </lineage>
</organism>
<name>A0A9E4T825_9GAMM</name>
<dbReference type="EMBL" id="JAEPCM010000907">
    <property type="protein sequence ID" value="MCG7949410.1"/>
    <property type="molecule type" value="Genomic_DNA"/>
</dbReference>
<reference evidence="1" key="1">
    <citation type="journal article" date="2021" name="Proc. Natl. Acad. Sci. U.S.A.">
        <title>Global biogeography of chemosynthetic symbionts reveals both localized and globally distributed symbiont groups. .</title>
        <authorList>
            <person name="Osvatic J.T."/>
            <person name="Wilkins L.G.E."/>
            <person name="Leibrecht L."/>
            <person name="Leray M."/>
            <person name="Zauner S."/>
            <person name="Polzin J."/>
            <person name="Camacho Y."/>
            <person name="Gros O."/>
            <person name="van Gils J.A."/>
            <person name="Eisen J.A."/>
            <person name="Petersen J.M."/>
            <person name="Yuen B."/>
        </authorList>
    </citation>
    <scope>NUCLEOTIDE SEQUENCE</scope>
    <source>
        <strain evidence="1">MAGclacostrist064TRANS</strain>
    </source>
</reference>
<comment type="caution">
    <text evidence="1">The sequence shown here is derived from an EMBL/GenBank/DDBJ whole genome shotgun (WGS) entry which is preliminary data.</text>
</comment>
<dbReference type="AlphaFoldDB" id="A0A9E4T825"/>